<evidence type="ECO:0000313" key="2">
    <source>
        <dbReference type="EMBL" id="MBB5353747.1"/>
    </source>
</evidence>
<dbReference type="RefSeq" id="WP_184022075.1">
    <property type="nucleotide sequence ID" value="NZ_JACHFD010000034.1"/>
</dbReference>
<dbReference type="Proteomes" id="UP000557717">
    <property type="component" value="Unassembled WGS sequence"/>
</dbReference>
<dbReference type="InterPro" id="IPR002035">
    <property type="entry name" value="VWF_A"/>
</dbReference>
<dbReference type="SUPFAM" id="SSF53300">
    <property type="entry name" value="vWA-like"/>
    <property type="match status" value="1"/>
</dbReference>
<protein>
    <submittedName>
        <fullName evidence="2">Ca-activated chloride channel family protein</fullName>
    </submittedName>
</protein>
<gene>
    <name evidence="2" type="ORF">HNR46_004009</name>
</gene>
<feature type="domain" description="VWFA" evidence="1">
    <location>
        <begin position="30"/>
        <end position="208"/>
    </location>
</feature>
<dbReference type="PROSITE" id="PS50234">
    <property type="entry name" value="VWFA"/>
    <property type="match status" value="1"/>
</dbReference>
<reference evidence="2 3" key="1">
    <citation type="submission" date="2020-08" db="EMBL/GenBank/DDBJ databases">
        <title>Genomic Encyclopedia of Type Strains, Phase IV (KMG-IV): sequencing the most valuable type-strain genomes for metagenomic binning, comparative biology and taxonomic classification.</title>
        <authorList>
            <person name="Goeker M."/>
        </authorList>
    </citation>
    <scope>NUCLEOTIDE SEQUENCE [LARGE SCALE GENOMIC DNA]</scope>
    <source>
        <strain evidence="2 3">YC6886</strain>
    </source>
</reference>
<dbReference type="Pfam" id="PF13519">
    <property type="entry name" value="VWA_2"/>
    <property type="match status" value="1"/>
</dbReference>
<dbReference type="SMART" id="SM00327">
    <property type="entry name" value="VWA"/>
    <property type="match status" value="1"/>
</dbReference>
<name>A0A840V660_9BACT</name>
<dbReference type="Gene3D" id="3.40.50.410">
    <property type="entry name" value="von Willebrand factor, type A domain"/>
    <property type="match status" value="1"/>
</dbReference>
<accession>A0A840V660</accession>
<dbReference type="EMBL" id="JACHFD010000034">
    <property type="protein sequence ID" value="MBB5353747.1"/>
    <property type="molecule type" value="Genomic_DNA"/>
</dbReference>
<organism evidence="2 3">
    <name type="scientific">Haloferula luteola</name>
    <dbReference type="NCBI Taxonomy" id="595692"/>
    <lineage>
        <taxon>Bacteria</taxon>
        <taxon>Pseudomonadati</taxon>
        <taxon>Verrucomicrobiota</taxon>
        <taxon>Verrucomicrobiia</taxon>
        <taxon>Verrucomicrobiales</taxon>
        <taxon>Verrucomicrobiaceae</taxon>
        <taxon>Haloferula</taxon>
    </lineage>
</organism>
<dbReference type="AlphaFoldDB" id="A0A840V660"/>
<evidence type="ECO:0000259" key="1">
    <source>
        <dbReference type="PROSITE" id="PS50234"/>
    </source>
</evidence>
<sequence>MRTTVRYAGMMAGILGAWMGSVRAAEGATKMILVLDASGSMWGRIEGRSKIEIAREAVAKLVDQLPDETELGLVAYGHREKGKCDDIELLVEPTLLDREAFKETVRAVQPKGMTPLTAAVVFAAEALRSTEGKATVILVTDGEETCDQDPCEAAQILEETGVDFTAHVVAFDLDDRAAKSVECLAKSTGGMFLKAGNATTLADALEMLTEPARELSPMEEPGEASVVGPETVIAGSELEVRWTGPDEPGDYLTLVPKDLEDGAYRNYEYTRGGSPLTLLSIVDEGPAELRYVHARTGKVLARAAVEVVASEISLKAVPSVVAGASVEITWSGPDHPGDYLTIVAADAEDGSEGHYQYTSQGSPAKVVAPLNEGDAEIRYQTENGHKVLARIPLKVTKAEVTLQAVDQAVAGSAVEIHWTGPNHAGDYVTIVPKGTEEGAYGKYAYTELGNPLKVPAPMEAGEAEIRYQTEEGGKVLARIPLRVEAAKVTLSAPATVTAGTEVSIEWTGPDNEGDYLTLVPKNLEDGAYAEYAYTKDGKTLTLRAPAEAGEGEIRYQSEQGGGVIARIPIQIVPAE</sequence>
<proteinExistence type="predicted"/>
<keyword evidence="3" id="KW-1185">Reference proteome</keyword>
<comment type="caution">
    <text evidence="2">The sequence shown here is derived from an EMBL/GenBank/DDBJ whole genome shotgun (WGS) entry which is preliminary data.</text>
</comment>
<dbReference type="InterPro" id="IPR036465">
    <property type="entry name" value="vWFA_dom_sf"/>
</dbReference>
<evidence type="ECO:0000313" key="3">
    <source>
        <dbReference type="Proteomes" id="UP000557717"/>
    </source>
</evidence>